<protein>
    <submittedName>
        <fullName evidence="1">Uncharacterized protein</fullName>
    </submittedName>
</protein>
<dbReference type="EMBL" id="JH930470">
    <property type="protein sequence ID" value="EKM58508.1"/>
    <property type="molecule type" value="Genomic_DNA"/>
</dbReference>
<accession>K5W3Q6</accession>
<dbReference type="InParanoid" id="K5W3Q6"/>
<evidence type="ECO:0000313" key="1">
    <source>
        <dbReference type="EMBL" id="EKM58508.1"/>
    </source>
</evidence>
<dbReference type="Proteomes" id="UP000008370">
    <property type="component" value="Unassembled WGS sequence"/>
</dbReference>
<gene>
    <name evidence="1" type="ORF">PHACADRAFT_252889</name>
</gene>
<organism evidence="1 2">
    <name type="scientific">Phanerochaete carnosa (strain HHB-10118-sp)</name>
    <name type="common">White-rot fungus</name>
    <name type="synonym">Peniophora carnosa</name>
    <dbReference type="NCBI Taxonomy" id="650164"/>
    <lineage>
        <taxon>Eukaryota</taxon>
        <taxon>Fungi</taxon>
        <taxon>Dikarya</taxon>
        <taxon>Basidiomycota</taxon>
        <taxon>Agaricomycotina</taxon>
        <taxon>Agaricomycetes</taxon>
        <taxon>Polyporales</taxon>
        <taxon>Phanerochaetaceae</taxon>
        <taxon>Phanerochaete</taxon>
    </lineage>
</organism>
<proteinExistence type="predicted"/>
<evidence type="ECO:0000313" key="2">
    <source>
        <dbReference type="Proteomes" id="UP000008370"/>
    </source>
</evidence>
<dbReference type="KEGG" id="pco:PHACADRAFT_252889"/>
<sequence>MGKLCTRRRGILLGDLPSSPTFQPQALQASKSQVSTLPYGDGTRRLVRDGASGCRVGGCKECEQ</sequence>
<keyword evidence="2" id="KW-1185">Reference proteome</keyword>
<dbReference type="GeneID" id="18915609"/>
<dbReference type="RefSeq" id="XP_007393820.1">
    <property type="nucleotide sequence ID" value="XM_007393758.1"/>
</dbReference>
<reference evidence="1 2" key="1">
    <citation type="journal article" date="2012" name="BMC Genomics">
        <title>Comparative genomics of the white-rot fungi, Phanerochaete carnosa and P. chrysosporium, to elucidate the genetic basis of the distinct wood types they colonize.</title>
        <authorList>
            <person name="Suzuki H."/>
            <person name="MacDonald J."/>
            <person name="Syed K."/>
            <person name="Salamov A."/>
            <person name="Hori C."/>
            <person name="Aerts A."/>
            <person name="Henrissat B."/>
            <person name="Wiebenga A."/>
            <person name="vanKuyk P.A."/>
            <person name="Barry K."/>
            <person name="Lindquist E."/>
            <person name="LaButti K."/>
            <person name="Lapidus A."/>
            <person name="Lucas S."/>
            <person name="Coutinho P."/>
            <person name="Gong Y."/>
            <person name="Samejima M."/>
            <person name="Mahadevan R."/>
            <person name="Abou-Zaid M."/>
            <person name="de Vries R.P."/>
            <person name="Igarashi K."/>
            <person name="Yadav J.S."/>
            <person name="Grigoriev I.V."/>
            <person name="Master E.R."/>
        </authorList>
    </citation>
    <scope>NUCLEOTIDE SEQUENCE [LARGE SCALE GENOMIC DNA]</scope>
    <source>
        <strain evidence="1 2">HHB-10118-sp</strain>
    </source>
</reference>
<name>K5W3Q6_PHACS</name>
<dbReference type="AlphaFoldDB" id="K5W3Q6"/>
<dbReference type="HOGENOM" id="CLU_2868414_0_0_1"/>